<keyword evidence="7" id="KW-0694">RNA-binding</keyword>
<dbReference type="CDD" id="cd02440">
    <property type="entry name" value="AdoMet_MTases"/>
    <property type="match status" value="1"/>
</dbReference>
<dbReference type="CDD" id="cd11572">
    <property type="entry name" value="RlmI_M_like"/>
    <property type="match status" value="1"/>
</dbReference>
<dbReference type="CDD" id="cd21153">
    <property type="entry name" value="PUA_RlmI"/>
    <property type="match status" value="1"/>
</dbReference>
<name>A0A7C5L4Y2_AQUAO</name>
<dbReference type="Proteomes" id="UP000885792">
    <property type="component" value="Unassembled WGS sequence"/>
</dbReference>
<gene>
    <name evidence="10" type="ORF">ENJ61_04270</name>
</gene>
<dbReference type="Pfam" id="PF17785">
    <property type="entry name" value="PUA_3"/>
    <property type="match status" value="1"/>
</dbReference>
<dbReference type="AlphaFoldDB" id="A0A7C5L4Y2"/>
<dbReference type="Gene3D" id="2.30.130.10">
    <property type="entry name" value="PUA domain"/>
    <property type="match status" value="1"/>
</dbReference>
<evidence type="ECO:0000256" key="1">
    <source>
        <dbReference type="ARBA" id="ARBA00004496"/>
    </source>
</evidence>
<evidence type="ECO:0000259" key="9">
    <source>
        <dbReference type="SMART" id="SM00359"/>
    </source>
</evidence>
<dbReference type="SMART" id="SM00359">
    <property type="entry name" value="PUA"/>
    <property type="match status" value="1"/>
</dbReference>
<sequence>MLQVRVKPGIEDRIRGFFPWIYRPEIASLSRKPRKGELVVVRDFGGKFLGYGYINPEVSIAIRILSFDKEEPVTPELIRKRILEAYNYRKRLYINSNAFRLVHSEGDLLPGLIVDVYGEYAVVEFTTYGMSLFRDVVLSSLLEILRPRGVYEKTNLTARRVEGIEVEEGVLYGEVPEEVIIWEHDLRYCINIPQGQKTGFFLDQRNARRFVRDLVEPGDRCLDVFCHTGGFALNMKKMGASEVVAVDLSELALAVGRKNEELNRLSGINWVNANAFDFLRDLDRAGERFDVVVIDPPSFAKNRHAVPNALRGYKELCVRGLRLTKPGGYLAIFSCSFHVTEQHLFDVMTQASYDVRRQVRVVARTFQDKDHPWILQMPNTLYLKGIWVEVV</sequence>
<dbReference type="GO" id="GO:0006364">
    <property type="term" value="P:rRNA processing"/>
    <property type="evidence" value="ECO:0007669"/>
    <property type="project" value="UniProtKB-KW"/>
</dbReference>
<dbReference type="Pfam" id="PF10672">
    <property type="entry name" value="Methyltrans_SAM"/>
    <property type="match status" value="1"/>
</dbReference>
<evidence type="ECO:0000256" key="8">
    <source>
        <dbReference type="ARBA" id="ARBA00038091"/>
    </source>
</evidence>
<comment type="caution">
    <text evidence="10">The sequence shown here is derived from an EMBL/GenBank/DDBJ whole genome shotgun (WGS) entry which is preliminary data.</text>
</comment>
<reference evidence="10" key="1">
    <citation type="journal article" date="2020" name="mSystems">
        <title>Genome- and Community-Level Interaction Insights into Carbon Utilization and Element Cycling Functions of Hydrothermarchaeota in Hydrothermal Sediment.</title>
        <authorList>
            <person name="Zhou Z."/>
            <person name="Liu Y."/>
            <person name="Xu W."/>
            <person name="Pan J."/>
            <person name="Luo Z.H."/>
            <person name="Li M."/>
        </authorList>
    </citation>
    <scope>NUCLEOTIDE SEQUENCE [LARGE SCALE GENOMIC DNA]</scope>
    <source>
        <strain evidence="10">HyVt-501</strain>
    </source>
</reference>
<accession>A0A7C5L4Y2</accession>
<evidence type="ECO:0000256" key="2">
    <source>
        <dbReference type="ARBA" id="ARBA00022490"/>
    </source>
</evidence>
<dbReference type="InterPro" id="IPR036974">
    <property type="entry name" value="PUA_sf"/>
</dbReference>
<keyword evidence="5" id="KW-0808">Transferase</keyword>
<keyword evidence="3" id="KW-0698">rRNA processing</keyword>
<dbReference type="InterPro" id="IPR041532">
    <property type="entry name" value="RlmI-like_PUA"/>
</dbReference>
<dbReference type="GO" id="GO:0008168">
    <property type="term" value="F:methyltransferase activity"/>
    <property type="evidence" value="ECO:0007669"/>
    <property type="project" value="UniProtKB-KW"/>
</dbReference>
<evidence type="ECO:0000256" key="7">
    <source>
        <dbReference type="ARBA" id="ARBA00022884"/>
    </source>
</evidence>
<dbReference type="InterPro" id="IPR002478">
    <property type="entry name" value="PUA"/>
</dbReference>
<evidence type="ECO:0000313" key="10">
    <source>
        <dbReference type="EMBL" id="HHJ64105.1"/>
    </source>
</evidence>
<dbReference type="SUPFAM" id="SSF88697">
    <property type="entry name" value="PUA domain-like"/>
    <property type="match status" value="1"/>
</dbReference>
<protein>
    <submittedName>
        <fullName evidence="10">Class I SAM-dependent rRNA methyltransferase</fullName>
    </submittedName>
</protein>
<dbReference type="GO" id="GO:0005737">
    <property type="term" value="C:cytoplasm"/>
    <property type="evidence" value="ECO:0007669"/>
    <property type="project" value="UniProtKB-SubCell"/>
</dbReference>
<dbReference type="Gene3D" id="3.40.50.150">
    <property type="entry name" value="Vaccinia Virus protein VP39"/>
    <property type="match status" value="1"/>
</dbReference>
<dbReference type="InterPro" id="IPR015947">
    <property type="entry name" value="PUA-like_sf"/>
</dbReference>
<dbReference type="InterPro" id="IPR019614">
    <property type="entry name" value="SAM-dep_methyl-trfase"/>
</dbReference>
<proteinExistence type="inferred from homology"/>
<organism evidence="10">
    <name type="scientific">Aquifex aeolicus</name>
    <dbReference type="NCBI Taxonomy" id="63363"/>
    <lineage>
        <taxon>Bacteria</taxon>
        <taxon>Pseudomonadati</taxon>
        <taxon>Aquificota</taxon>
        <taxon>Aquificia</taxon>
        <taxon>Aquificales</taxon>
        <taxon>Aquificaceae</taxon>
        <taxon>Aquifex</taxon>
    </lineage>
</organism>
<dbReference type="Gene3D" id="3.30.750.80">
    <property type="entry name" value="RNA methyltransferase domain (HRMD) like"/>
    <property type="match status" value="1"/>
</dbReference>
<evidence type="ECO:0000256" key="6">
    <source>
        <dbReference type="ARBA" id="ARBA00022691"/>
    </source>
</evidence>
<keyword evidence="4 10" id="KW-0489">Methyltransferase</keyword>
<dbReference type="PROSITE" id="PS50890">
    <property type="entry name" value="PUA"/>
    <property type="match status" value="1"/>
</dbReference>
<dbReference type="GO" id="GO:0003723">
    <property type="term" value="F:RNA binding"/>
    <property type="evidence" value="ECO:0007669"/>
    <property type="project" value="UniProtKB-KW"/>
</dbReference>
<dbReference type="EMBL" id="DRNB01000156">
    <property type="protein sequence ID" value="HHJ64105.1"/>
    <property type="molecule type" value="Genomic_DNA"/>
</dbReference>
<dbReference type="GO" id="GO:0032259">
    <property type="term" value="P:methylation"/>
    <property type="evidence" value="ECO:0007669"/>
    <property type="project" value="UniProtKB-KW"/>
</dbReference>
<dbReference type="PANTHER" id="PTHR42873:SF1">
    <property type="entry name" value="S-ADENOSYLMETHIONINE-DEPENDENT METHYLTRANSFERASE DOMAIN-CONTAINING PROTEIN"/>
    <property type="match status" value="1"/>
</dbReference>
<comment type="similarity">
    <text evidence="8">Belongs to the methyltransferase superfamily. RlmI family.</text>
</comment>
<feature type="domain" description="PUA" evidence="9">
    <location>
        <begin position="2"/>
        <end position="87"/>
    </location>
</feature>
<keyword evidence="2" id="KW-0963">Cytoplasm</keyword>
<dbReference type="InterPro" id="IPR029063">
    <property type="entry name" value="SAM-dependent_MTases_sf"/>
</dbReference>
<keyword evidence="6" id="KW-0949">S-adenosyl-L-methionine</keyword>
<dbReference type="PANTHER" id="PTHR42873">
    <property type="entry name" value="RIBOSOMAL RNA LARGE SUBUNIT METHYLTRANSFERASE"/>
    <property type="match status" value="1"/>
</dbReference>
<evidence type="ECO:0000256" key="5">
    <source>
        <dbReference type="ARBA" id="ARBA00022679"/>
    </source>
</evidence>
<dbReference type="SUPFAM" id="SSF53335">
    <property type="entry name" value="S-adenosyl-L-methionine-dependent methyltransferases"/>
    <property type="match status" value="1"/>
</dbReference>
<evidence type="ECO:0000256" key="3">
    <source>
        <dbReference type="ARBA" id="ARBA00022552"/>
    </source>
</evidence>
<comment type="subcellular location">
    <subcellularLocation>
        <location evidence="1">Cytoplasm</location>
    </subcellularLocation>
</comment>
<evidence type="ECO:0000256" key="4">
    <source>
        <dbReference type="ARBA" id="ARBA00022603"/>
    </source>
</evidence>